<accession>A0A9E7PN02</accession>
<dbReference type="SFLD" id="SFLDS00029">
    <property type="entry name" value="Radical_SAM"/>
    <property type="match status" value="1"/>
</dbReference>
<sequence length="355" mass="42153">MFDINFYMKARDIQKKINSGEKFSKDNLFAKFEEFRSKVPVVYNIETTNACNMKCEMCPRTTMMTRPVKTLKKETFERIIDQLRPFSAQEWNKWEYFCKSEYGISSKDMSENHFFLNIIPKVIQLHGYGDPLLDQNMAEYVRLLHEKDFFSYFSCNPANINIDVTREMFENNLDYIKYSLESVSDTTHKKIRGNESNFSDSYKKILELLAIKKEFGYKTTIIITMLDLNRPDQMEDFRKLKSAFAGKDVYIYLKSEDQQWYRKDYHGTASVHWSEICKHPWMSMTIKSNGEAAMCMEDFNNEIILGDVSKESLFDIWNGEKYQQFRWDHFNLNSNIKCKGQCDMHLIGEYCKNQV</sequence>
<dbReference type="Proteomes" id="UP001060368">
    <property type="component" value="Chromosome"/>
</dbReference>
<dbReference type="AlphaFoldDB" id="A0A9E7PN02"/>
<evidence type="ECO:0000313" key="7">
    <source>
        <dbReference type="EMBL" id="UUX91656.1"/>
    </source>
</evidence>
<evidence type="ECO:0000256" key="2">
    <source>
        <dbReference type="ARBA" id="ARBA00022723"/>
    </source>
</evidence>
<feature type="domain" description="4Fe4S-binding SPASM" evidence="6">
    <location>
        <begin position="277"/>
        <end position="342"/>
    </location>
</feature>
<keyword evidence="1" id="KW-0949">S-adenosyl-L-methionine</keyword>
<dbReference type="InterPro" id="IPR050377">
    <property type="entry name" value="Radical_SAM_PqqE_MftC-like"/>
</dbReference>
<evidence type="ECO:0000256" key="1">
    <source>
        <dbReference type="ARBA" id="ARBA00022691"/>
    </source>
</evidence>
<dbReference type="GO" id="GO:0051536">
    <property type="term" value="F:iron-sulfur cluster binding"/>
    <property type="evidence" value="ECO:0007669"/>
    <property type="project" value="UniProtKB-KW"/>
</dbReference>
<reference evidence="7" key="1">
    <citation type="submission" date="2022-04" db="EMBL/GenBank/DDBJ databases">
        <title>Complete genome of Methanoplanus endosymbiosus DSM 3599.</title>
        <authorList>
            <person name="Chen S.-C."/>
            <person name="You Y.-T."/>
            <person name="Zhou Y.-Z."/>
            <person name="Lai M.-C."/>
        </authorList>
    </citation>
    <scope>NUCLEOTIDE SEQUENCE</scope>
    <source>
        <strain evidence="7">DSM 3599</strain>
    </source>
</reference>
<dbReference type="RefSeq" id="WP_257741810.1">
    <property type="nucleotide sequence ID" value="NZ_CP096115.1"/>
</dbReference>
<dbReference type="EMBL" id="CP096115">
    <property type="protein sequence ID" value="UUX91656.1"/>
    <property type="molecule type" value="Genomic_DNA"/>
</dbReference>
<keyword evidence="8" id="KW-1185">Reference proteome</keyword>
<dbReference type="Pfam" id="PF13186">
    <property type="entry name" value="SPASM"/>
    <property type="match status" value="1"/>
</dbReference>
<evidence type="ECO:0000259" key="5">
    <source>
        <dbReference type="Pfam" id="PF04055"/>
    </source>
</evidence>
<dbReference type="CDD" id="cd21109">
    <property type="entry name" value="SPASM"/>
    <property type="match status" value="1"/>
</dbReference>
<evidence type="ECO:0000256" key="3">
    <source>
        <dbReference type="ARBA" id="ARBA00023004"/>
    </source>
</evidence>
<keyword evidence="3" id="KW-0408">Iron</keyword>
<evidence type="ECO:0000256" key="4">
    <source>
        <dbReference type="ARBA" id="ARBA00023014"/>
    </source>
</evidence>
<dbReference type="Gene3D" id="3.20.20.70">
    <property type="entry name" value="Aldolase class I"/>
    <property type="match status" value="1"/>
</dbReference>
<dbReference type="CDD" id="cd01335">
    <property type="entry name" value="Radical_SAM"/>
    <property type="match status" value="1"/>
</dbReference>
<dbReference type="GO" id="GO:0046872">
    <property type="term" value="F:metal ion binding"/>
    <property type="evidence" value="ECO:0007669"/>
    <property type="project" value="UniProtKB-KW"/>
</dbReference>
<keyword evidence="2" id="KW-0479">Metal-binding</keyword>
<evidence type="ECO:0000259" key="6">
    <source>
        <dbReference type="Pfam" id="PF13186"/>
    </source>
</evidence>
<evidence type="ECO:0000313" key="8">
    <source>
        <dbReference type="Proteomes" id="UP001060368"/>
    </source>
</evidence>
<dbReference type="PANTHER" id="PTHR11228:SF7">
    <property type="entry name" value="PQQA PEPTIDE CYCLASE"/>
    <property type="match status" value="1"/>
</dbReference>
<dbReference type="InterPro" id="IPR007197">
    <property type="entry name" value="rSAM"/>
</dbReference>
<dbReference type="Pfam" id="PF04055">
    <property type="entry name" value="Radical_SAM"/>
    <property type="match status" value="1"/>
</dbReference>
<name>A0A9E7PN02_9EURY</name>
<dbReference type="SUPFAM" id="SSF102114">
    <property type="entry name" value="Radical SAM enzymes"/>
    <property type="match status" value="1"/>
</dbReference>
<dbReference type="PANTHER" id="PTHR11228">
    <property type="entry name" value="RADICAL SAM DOMAIN PROTEIN"/>
    <property type="match status" value="1"/>
</dbReference>
<dbReference type="KEGG" id="mend:L6E24_09765"/>
<proteinExistence type="predicted"/>
<dbReference type="InterPro" id="IPR058240">
    <property type="entry name" value="rSAM_sf"/>
</dbReference>
<keyword evidence="4" id="KW-0411">Iron-sulfur</keyword>
<dbReference type="InterPro" id="IPR013785">
    <property type="entry name" value="Aldolase_TIM"/>
</dbReference>
<protein>
    <submittedName>
        <fullName evidence="7">SPASM domain-containing protein</fullName>
    </submittedName>
</protein>
<feature type="domain" description="Radical SAM core" evidence="5">
    <location>
        <begin position="127"/>
        <end position="237"/>
    </location>
</feature>
<organism evidence="7 8">
    <name type="scientific">Methanoplanus endosymbiosus</name>
    <dbReference type="NCBI Taxonomy" id="33865"/>
    <lineage>
        <taxon>Archaea</taxon>
        <taxon>Methanobacteriati</taxon>
        <taxon>Methanobacteriota</taxon>
        <taxon>Stenosarchaea group</taxon>
        <taxon>Methanomicrobia</taxon>
        <taxon>Methanomicrobiales</taxon>
        <taxon>Methanomicrobiaceae</taxon>
        <taxon>Methanoplanus</taxon>
    </lineage>
</organism>
<gene>
    <name evidence="7" type="ORF">L6E24_09765</name>
</gene>
<dbReference type="InterPro" id="IPR023885">
    <property type="entry name" value="4Fe4S-binding_SPASM_dom"/>
</dbReference>
<dbReference type="GeneID" id="74307989"/>
<dbReference type="GO" id="GO:0003824">
    <property type="term" value="F:catalytic activity"/>
    <property type="evidence" value="ECO:0007669"/>
    <property type="project" value="InterPro"/>
</dbReference>